<organism evidence="2 3">
    <name type="scientific">Sandaracinus amylolyticus</name>
    <dbReference type="NCBI Taxonomy" id="927083"/>
    <lineage>
        <taxon>Bacteria</taxon>
        <taxon>Pseudomonadati</taxon>
        <taxon>Myxococcota</taxon>
        <taxon>Polyangia</taxon>
        <taxon>Polyangiales</taxon>
        <taxon>Sandaracinaceae</taxon>
        <taxon>Sandaracinus</taxon>
    </lineage>
</organism>
<sequence length="232" mass="23213">MLTTDHPERVGHALYGLDVDDALVPGAPFVIQPLVSMTYPSGGIGCQPSGDCVVAYARWVVESPYRNQRARSRVLFAAPEGVRCDADHECASAHCVDGVCCDDACGGGDPDDCLACSAASGGDVDGHCAPRAAASACASSGCSGLCDGAGACRLTCDAGIDAGPHDAAAEDAGVLPPDGDDAGPADGGASAPDAGSHLLGGGCSCPVSRRASAWWPWLVVTAAALACRRRRG</sequence>
<proteinExistence type="predicted"/>
<keyword evidence="3" id="KW-1185">Reference proteome</keyword>
<dbReference type="KEGG" id="samy:DB32_007254"/>
<feature type="region of interest" description="Disordered" evidence="1">
    <location>
        <begin position="167"/>
        <end position="191"/>
    </location>
</feature>
<protein>
    <submittedName>
        <fullName evidence="2">Tryptophan synthase alpha chain</fullName>
    </submittedName>
</protein>
<dbReference type="STRING" id="927083.DB32_007254"/>
<name>A0A0F6W8H9_9BACT</name>
<dbReference type="RefSeq" id="WP_053237096.1">
    <property type="nucleotide sequence ID" value="NZ_CP011125.1"/>
</dbReference>
<dbReference type="AlphaFoldDB" id="A0A0F6W8H9"/>
<accession>A0A0F6W8H9</accession>
<dbReference type="Proteomes" id="UP000034883">
    <property type="component" value="Chromosome"/>
</dbReference>
<reference evidence="2 3" key="1">
    <citation type="submission" date="2015-03" db="EMBL/GenBank/DDBJ databases">
        <title>Genome assembly of Sandaracinus amylolyticus DSM 53668.</title>
        <authorList>
            <person name="Sharma G."/>
            <person name="Subramanian S."/>
        </authorList>
    </citation>
    <scope>NUCLEOTIDE SEQUENCE [LARGE SCALE GENOMIC DNA]</scope>
    <source>
        <strain evidence="2 3">DSM 53668</strain>
    </source>
</reference>
<evidence type="ECO:0000256" key="1">
    <source>
        <dbReference type="SAM" id="MobiDB-lite"/>
    </source>
</evidence>
<evidence type="ECO:0000313" key="2">
    <source>
        <dbReference type="EMBL" id="AKF10105.1"/>
    </source>
</evidence>
<dbReference type="EMBL" id="CP011125">
    <property type="protein sequence ID" value="AKF10105.1"/>
    <property type="molecule type" value="Genomic_DNA"/>
</dbReference>
<evidence type="ECO:0000313" key="3">
    <source>
        <dbReference type="Proteomes" id="UP000034883"/>
    </source>
</evidence>
<gene>
    <name evidence="2" type="ORF">DB32_007254</name>
</gene>